<reference evidence="1" key="3">
    <citation type="submission" date="2021-01" db="EMBL/GenBank/DDBJ databases">
        <authorList>
            <consortium name="Genoscope - CEA"/>
            <person name="William W."/>
        </authorList>
    </citation>
    <scope>NUCLEOTIDE SEQUENCE</scope>
</reference>
<dbReference type="Proteomes" id="UP000028999">
    <property type="component" value="Unassembled WGS sequence"/>
</dbReference>
<reference evidence="2 3" key="1">
    <citation type="journal article" date="2014" name="Science">
        <title>Plant genetics. Early allopolyploid evolution in the post-Neolithic Brassica napus oilseed genome.</title>
        <authorList>
            <person name="Chalhoub B."/>
            <person name="Denoeud F."/>
            <person name="Liu S."/>
            <person name="Parkin I.A."/>
            <person name="Tang H."/>
            <person name="Wang X."/>
            <person name="Chiquet J."/>
            <person name="Belcram H."/>
            <person name="Tong C."/>
            <person name="Samans B."/>
            <person name="Correa M."/>
            <person name="Da Silva C."/>
            <person name="Just J."/>
            <person name="Falentin C."/>
            <person name="Koh C.S."/>
            <person name="Le Clainche I."/>
            <person name="Bernard M."/>
            <person name="Bento P."/>
            <person name="Noel B."/>
            <person name="Labadie K."/>
            <person name="Alberti A."/>
            <person name="Charles M."/>
            <person name="Arnaud D."/>
            <person name="Guo H."/>
            <person name="Daviaud C."/>
            <person name="Alamery S."/>
            <person name="Jabbari K."/>
            <person name="Zhao M."/>
            <person name="Edger P.P."/>
            <person name="Chelaifa H."/>
            <person name="Tack D."/>
            <person name="Lassalle G."/>
            <person name="Mestiri I."/>
            <person name="Schnel N."/>
            <person name="Le Paslier M.C."/>
            <person name="Fan G."/>
            <person name="Renault V."/>
            <person name="Bayer P.E."/>
            <person name="Golicz A.A."/>
            <person name="Manoli S."/>
            <person name="Lee T.H."/>
            <person name="Thi V.H."/>
            <person name="Chalabi S."/>
            <person name="Hu Q."/>
            <person name="Fan C."/>
            <person name="Tollenaere R."/>
            <person name="Lu Y."/>
            <person name="Battail C."/>
            <person name="Shen J."/>
            <person name="Sidebottom C.H."/>
            <person name="Wang X."/>
            <person name="Canaguier A."/>
            <person name="Chauveau A."/>
            <person name="Berard A."/>
            <person name="Deniot G."/>
            <person name="Guan M."/>
            <person name="Liu Z."/>
            <person name="Sun F."/>
            <person name="Lim Y.P."/>
            <person name="Lyons E."/>
            <person name="Town C.D."/>
            <person name="Bancroft I."/>
            <person name="Wang X."/>
            <person name="Meng J."/>
            <person name="Ma J."/>
            <person name="Pires J.C."/>
            <person name="King G.J."/>
            <person name="Brunel D."/>
            <person name="Delourme R."/>
            <person name="Renard M."/>
            <person name="Aury J.M."/>
            <person name="Adams K.L."/>
            <person name="Batley J."/>
            <person name="Snowdon R.J."/>
            <person name="Tost J."/>
            <person name="Edwards D."/>
            <person name="Zhou Y."/>
            <person name="Hua W."/>
            <person name="Sharpe A.G."/>
            <person name="Paterson A.H."/>
            <person name="Guan C."/>
            <person name="Wincker P."/>
        </authorList>
    </citation>
    <scope>NUCLEOTIDE SEQUENCE [LARGE SCALE GENOMIC DNA]</scope>
    <source>
        <strain evidence="3">cv. Darmor-bzh</strain>
    </source>
</reference>
<dbReference type="AlphaFoldDB" id="A0A078I0L0"/>
<reference evidence="2" key="2">
    <citation type="submission" date="2014-06" db="EMBL/GenBank/DDBJ databases">
        <authorList>
            <person name="Genoscope - CEA"/>
        </authorList>
    </citation>
    <scope>NUCLEOTIDE SEQUENCE</scope>
</reference>
<evidence type="ECO:0000313" key="1">
    <source>
        <dbReference type="EMBL" id="CAF2067083.1"/>
    </source>
</evidence>
<name>A0A078I0L0_BRANA</name>
<dbReference type="EMBL" id="HG994365">
    <property type="protein sequence ID" value="CAF2067083.1"/>
    <property type="molecule type" value="Genomic_DNA"/>
</dbReference>
<dbReference type="Proteomes" id="UP001295469">
    <property type="component" value="Chromosome C01"/>
</dbReference>
<dbReference type="Gramene" id="CDY42598">
    <property type="protein sequence ID" value="CDY42598"/>
    <property type="gene ID" value="GSBRNA2T00075102001"/>
</dbReference>
<keyword evidence="3" id="KW-1185">Reference proteome</keyword>
<accession>A0A078I0L0</accession>
<dbReference type="EMBL" id="LK032530">
    <property type="protein sequence ID" value="CDY42598.1"/>
    <property type="molecule type" value="Genomic_DNA"/>
</dbReference>
<organism evidence="2 3">
    <name type="scientific">Brassica napus</name>
    <name type="common">Rape</name>
    <dbReference type="NCBI Taxonomy" id="3708"/>
    <lineage>
        <taxon>Eukaryota</taxon>
        <taxon>Viridiplantae</taxon>
        <taxon>Streptophyta</taxon>
        <taxon>Embryophyta</taxon>
        <taxon>Tracheophyta</taxon>
        <taxon>Spermatophyta</taxon>
        <taxon>Magnoliopsida</taxon>
        <taxon>eudicotyledons</taxon>
        <taxon>Gunneridae</taxon>
        <taxon>Pentapetalae</taxon>
        <taxon>rosids</taxon>
        <taxon>malvids</taxon>
        <taxon>Brassicales</taxon>
        <taxon>Brassicaceae</taxon>
        <taxon>Brassiceae</taxon>
        <taxon>Brassica</taxon>
    </lineage>
</organism>
<protein>
    <submittedName>
        <fullName evidence="1">(rape) hypothetical protein</fullName>
    </submittedName>
    <submittedName>
        <fullName evidence="2">BnaC01g00100D protein</fullName>
    </submittedName>
</protein>
<evidence type="ECO:0000313" key="3">
    <source>
        <dbReference type="Proteomes" id="UP000028999"/>
    </source>
</evidence>
<gene>
    <name evidence="2" type="primary">BnaC01g00100D</name>
    <name evidence="1" type="ORF">DARMORV10_C01P00240.1</name>
    <name evidence="2" type="ORF">GSBRNA2T00075102001</name>
</gene>
<sequence length="57" mass="6258">MECSIQREHDGPPALVQETPVVVKGKEARRGLQQGADLWWSRQGMVAAEASSNPILE</sequence>
<dbReference type="PaxDb" id="3708-A0A078I0L0"/>
<proteinExistence type="predicted"/>
<evidence type="ECO:0000313" key="2">
    <source>
        <dbReference type="EMBL" id="CDY42598.1"/>
    </source>
</evidence>